<accession>A0A7X5Y1C7</accession>
<dbReference type="Proteomes" id="UP000531251">
    <property type="component" value="Unassembled WGS sequence"/>
</dbReference>
<reference evidence="1 2" key="1">
    <citation type="submission" date="2020-03" db="EMBL/GenBank/DDBJ databases">
        <title>Genomic Encyclopedia of Type Strains, Phase IV (KMG-IV): sequencing the most valuable type-strain genomes for metagenomic binning, comparative biology and taxonomic classification.</title>
        <authorList>
            <person name="Goeker M."/>
        </authorList>
    </citation>
    <scope>NUCLEOTIDE SEQUENCE [LARGE SCALE GENOMIC DNA]</scope>
    <source>
        <strain evidence="1 2">DSM 7225</strain>
    </source>
</reference>
<proteinExistence type="predicted"/>
<organism evidence="1 2">
    <name type="scientific">Sphingomonas trueperi</name>
    <dbReference type="NCBI Taxonomy" id="53317"/>
    <lineage>
        <taxon>Bacteria</taxon>
        <taxon>Pseudomonadati</taxon>
        <taxon>Pseudomonadota</taxon>
        <taxon>Alphaproteobacteria</taxon>
        <taxon>Sphingomonadales</taxon>
        <taxon>Sphingomonadaceae</taxon>
        <taxon>Sphingomonas</taxon>
    </lineage>
</organism>
<comment type="caution">
    <text evidence="1">The sequence shown here is derived from an EMBL/GenBank/DDBJ whole genome shotgun (WGS) entry which is preliminary data.</text>
</comment>
<name>A0A7X5Y1C7_9SPHN</name>
<dbReference type="AlphaFoldDB" id="A0A7X5Y1C7"/>
<sequence length="47" mass="5397">MNSTTIRDTSFVGSHRNELLADLGRMQWRALPHLDELEAGMKEPEGW</sequence>
<gene>
    <name evidence="1" type="ORF">GGR89_003620</name>
</gene>
<keyword evidence="2" id="KW-1185">Reference proteome</keyword>
<protein>
    <submittedName>
        <fullName evidence="1">Uncharacterized protein</fullName>
    </submittedName>
</protein>
<evidence type="ECO:0000313" key="2">
    <source>
        <dbReference type="Proteomes" id="UP000531251"/>
    </source>
</evidence>
<evidence type="ECO:0000313" key="1">
    <source>
        <dbReference type="EMBL" id="NJB99279.1"/>
    </source>
</evidence>
<dbReference type="EMBL" id="JAATJB010000013">
    <property type="protein sequence ID" value="NJB99279.1"/>
    <property type="molecule type" value="Genomic_DNA"/>
</dbReference>